<organism evidence="2 3">
    <name type="scientific">Paramagnetospirillum kuznetsovii</name>
    <dbReference type="NCBI Taxonomy" id="2053833"/>
    <lineage>
        <taxon>Bacteria</taxon>
        <taxon>Pseudomonadati</taxon>
        <taxon>Pseudomonadota</taxon>
        <taxon>Alphaproteobacteria</taxon>
        <taxon>Rhodospirillales</taxon>
        <taxon>Magnetospirillaceae</taxon>
        <taxon>Paramagnetospirillum</taxon>
    </lineage>
</organism>
<dbReference type="EMBL" id="PGTO01000002">
    <property type="protein sequence ID" value="RAU23232.1"/>
    <property type="molecule type" value="Genomic_DNA"/>
</dbReference>
<dbReference type="Proteomes" id="UP000251075">
    <property type="component" value="Unassembled WGS sequence"/>
</dbReference>
<dbReference type="OrthoDB" id="1367916at2"/>
<sequence>MQITDVNLTLNLNFFVNIAISVAVSLGVGGVFYWLIKNIITEKIRQAIKSEYDIKLESHKIELTSKSNIEIERLRSDLSRAASENNIVFAHLHEKRADVIANIYSTLKNVHHQLYNYVKGIEFSGEPSKEDRSKLLADAHKEFFDIYTKKLIFVPAFIAAKIDEINAMMVRTGNEFTYVVLNDQNPERMKKWVEVEERCSGPIKDALTDLEVEFRRLLGDKME</sequence>
<dbReference type="RefSeq" id="WP_112142431.1">
    <property type="nucleotide sequence ID" value="NZ_PGTO01000002.1"/>
</dbReference>
<evidence type="ECO:0000313" key="3">
    <source>
        <dbReference type="Proteomes" id="UP000251075"/>
    </source>
</evidence>
<keyword evidence="1" id="KW-0472">Membrane</keyword>
<protein>
    <submittedName>
        <fullName evidence="2">Uncharacterized protein</fullName>
    </submittedName>
</protein>
<name>A0A364P1L9_9PROT</name>
<keyword evidence="1" id="KW-1133">Transmembrane helix</keyword>
<gene>
    <name evidence="2" type="ORF">CU669_03490</name>
</gene>
<keyword evidence="1" id="KW-0812">Transmembrane</keyword>
<feature type="transmembrane region" description="Helical" evidence="1">
    <location>
        <begin position="14"/>
        <end position="36"/>
    </location>
</feature>
<evidence type="ECO:0000313" key="2">
    <source>
        <dbReference type="EMBL" id="RAU23232.1"/>
    </source>
</evidence>
<comment type="caution">
    <text evidence="2">The sequence shown here is derived from an EMBL/GenBank/DDBJ whole genome shotgun (WGS) entry which is preliminary data.</text>
</comment>
<proteinExistence type="predicted"/>
<dbReference type="AlphaFoldDB" id="A0A364P1L9"/>
<evidence type="ECO:0000256" key="1">
    <source>
        <dbReference type="SAM" id="Phobius"/>
    </source>
</evidence>
<reference evidence="2 3" key="1">
    <citation type="submission" date="2017-11" db="EMBL/GenBank/DDBJ databases">
        <title>Draft genome sequence of magnetotactic bacterium Magnetospirillum kuznetsovii LBB-42.</title>
        <authorList>
            <person name="Grouzdev D.S."/>
            <person name="Rysina M.S."/>
            <person name="Baslerov R.V."/>
            <person name="Koziaeva V."/>
        </authorList>
    </citation>
    <scope>NUCLEOTIDE SEQUENCE [LARGE SCALE GENOMIC DNA]</scope>
    <source>
        <strain evidence="2 3">LBB-42</strain>
    </source>
</reference>
<accession>A0A364P1L9</accession>
<keyword evidence="3" id="KW-1185">Reference proteome</keyword>